<dbReference type="OrthoDB" id="5002369at2759"/>
<evidence type="ECO:0000313" key="1">
    <source>
        <dbReference type="EMBL" id="RSL62652.1"/>
    </source>
</evidence>
<dbReference type="AlphaFoldDB" id="A0A428QBG2"/>
<sequence>MTMDPTTRAHFLESPLYTDLKTAFQSIIEEKIRNSPSVQQTEVPNPYYYITGLPLPFREGCWCVKSQYEQCRDLESCPCKPRPLMGVNMRLAVCYRDHDEEGNCFERYGAVRDCFDPRNVAELYFHDILSRRSEPRTLWSQEWKERLTTSFGGYRISDRMYSHFVNAVCALVDDMVDPFNAGNAGWVSRVHGVLGWYGQPAEYCIQELVRRMSEVRMDRFAMERPWYSEHGEDLDEE</sequence>
<comment type="caution">
    <text evidence="1">The sequence shown here is derived from an EMBL/GenBank/DDBJ whole genome shotgun (WGS) entry which is preliminary data.</text>
</comment>
<gene>
    <name evidence="1" type="ORF">CEP54_005617</name>
</gene>
<name>A0A428QBG2_9HYPO</name>
<keyword evidence="2" id="KW-1185">Reference proteome</keyword>
<reference evidence="1 2" key="1">
    <citation type="submission" date="2017-06" db="EMBL/GenBank/DDBJ databases">
        <title>Comparative genomic analysis of Ambrosia Fusariam Clade fungi.</title>
        <authorList>
            <person name="Stajich J.E."/>
            <person name="Carrillo J."/>
            <person name="Kijimoto T."/>
            <person name="Eskalen A."/>
            <person name="O'Donnell K."/>
            <person name="Kasson M."/>
        </authorList>
    </citation>
    <scope>NUCLEOTIDE SEQUENCE [LARGE SCALE GENOMIC DNA]</scope>
    <source>
        <strain evidence="1 2">NRRL62584</strain>
    </source>
</reference>
<proteinExistence type="predicted"/>
<protein>
    <submittedName>
        <fullName evidence="1">Uncharacterized protein</fullName>
    </submittedName>
</protein>
<organism evidence="1 2">
    <name type="scientific">Fusarium duplospermum</name>
    <dbReference type="NCBI Taxonomy" id="1325734"/>
    <lineage>
        <taxon>Eukaryota</taxon>
        <taxon>Fungi</taxon>
        <taxon>Dikarya</taxon>
        <taxon>Ascomycota</taxon>
        <taxon>Pezizomycotina</taxon>
        <taxon>Sordariomycetes</taxon>
        <taxon>Hypocreomycetidae</taxon>
        <taxon>Hypocreales</taxon>
        <taxon>Nectriaceae</taxon>
        <taxon>Fusarium</taxon>
        <taxon>Fusarium solani species complex</taxon>
    </lineage>
</organism>
<evidence type="ECO:0000313" key="2">
    <source>
        <dbReference type="Proteomes" id="UP000288168"/>
    </source>
</evidence>
<dbReference type="EMBL" id="NKCI01000043">
    <property type="protein sequence ID" value="RSL62652.1"/>
    <property type="molecule type" value="Genomic_DNA"/>
</dbReference>
<dbReference type="Proteomes" id="UP000288168">
    <property type="component" value="Unassembled WGS sequence"/>
</dbReference>
<accession>A0A428QBG2</accession>